<dbReference type="KEGG" id="vg:80519005"/>
<protein>
    <submittedName>
        <fullName evidence="1">Uncharacterized protein</fullName>
    </submittedName>
</protein>
<reference evidence="1" key="2">
    <citation type="journal article" date="2018" name="Nat. Commun.">
        <title>Tailed giant Tupanvirus possesses the most complete translational apparatus of the known virosphere.</title>
        <authorList>
            <person name="Abrahao J."/>
            <person name="Silva L."/>
            <person name="Silva L.S."/>
            <person name="Khalil J.Y.B."/>
            <person name="Rodrigues R."/>
            <person name="Arantes T."/>
            <person name="Assis F."/>
            <person name="Boratto P."/>
            <person name="Andrade M."/>
            <person name="Kroon E.G."/>
            <person name="Ribeiro B."/>
            <person name="Bergier I."/>
            <person name="Seligmann H."/>
            <person name="Ghigo E."/>
            <person name="Colson P."/>
            <person name="Levasseur A."/>
            <person name="Kroemer G."/>
            <person name="Raoult D."/>
            <person name="La Scola B."/>
        </authorList>
    </citation>
    <scope>NUCLEOTIDE SEQUENCE [LARGE SCALE GENOMIC DNA]</scope>
    <source>
        <strain evidence="1">Soda lake</strain>
    </source>
</reference>
<dbReference type="RefSeq" id="YP_010782241.1">
    <property type="nucleotide sequence ID" value="NC_075039.1"/>
</dbReference>
<accession>A0A6N1NM86</accession>
<dbReference type="EMBL" id="KY523104">
    <property type="protein sequence ID" value="QKU35574.1"/>
    <property type="molecule type" value="Genomic_DNA"/>
</dbReference>
<proteinExistence type="predicted"/>
<name>A0A6N1NM86_9VIRU</name>
<evidence type="ECO:0000313" key="1">
    <source>
        <dbReference type="EMBL" id="QKU35574.1"/>
    </source>
</evidence>
<reference evidence="1" key="1">
    <citation type="submission" date="2017-01" db="EMBL/GenBank/DDBJ databases">
        <authorList>
            <person name="Assis F.L."/>
            <person name="Abrahao J.S."/>
            <person name="Silva L."/>
            <person name="Khalil J.B."/>
            <person name="Rodrigues R."/>
            <person name="Silva L.S."/>
            <person name="Arantes T."/>
            <person name="Boratto P."/>
            <person name="Andrade M."/>
            <person name="Kroon E.G."/>
            <person name="Ribeiro B."/>
            <person name="Bergier I."/>
            <person name="Seligmann H."/>
            <person name="Ghigo E."/>
            <person name="Colson P."/>
            <person name="Levasseur A."/>
            <person name="Raoult D."/>
            <person name="Scola B.L."/>
        </authorList>
    </citation>
    <scope>NUCLEOTIDE SEQUENCE</scope>
    <source>
        <strain evidence="1">Soda lake</strain>
    </source>
</reference>
<dbReference type="GeneID" id="80519005"/>
<sequence>MSFKSWSDTNKKENYPHFLNFEEYTVINFMGPIYHSAFGYYLDEQCIDDGIIASPFMIELVPGIFKSKNSMYDETTVIIDIDAAEEFAKSYKIHHKTVIVRLAPRGKSGWTSKPVKVKKLWFRGEKNVVDKPTYWYDFPTDTFNSKNQKENKILTFVGPLSERPYIHVTDLFEEIELRSIEKQNPLTIDDILFACRGLCADDTRTVNGFSVLSDDGSELILMADIDNWST</sequence>
<organism evidence="1">
    <name type="scientific">Tupanvirus soda lake</name>
    <dbReference type="NCBI Taxonomy" id="2126985"/>
    <lineage>
        <taxon>Viruses</taxon>
        <taxon>Varidnaviria</taxon>
        <taxon>Bamfordvirae</taxon>
        <taxon>Nucleocytoviricota</taxon>
        <taxon>Megaviricetes</taxon>
        <taxon>Imitervirales</taxon>
        <taxon>Mimiviridae</taxon>
        <taxon>Megamimivirinae</taxon>
        <taxon>Tupanvirus</taxon>
        <taxon>Tupanvirus salinum</taxon>
    </lineage>
</organism>